<keyword evidence="4 8" id="KW-0812">Transmembrane</keyword>
<dbReference type="CDD" id="cd01949">
    <property type="entry name" value="GGDEF"/>
    <property type="match status" value="1"/>
</dbReference>
<evidence type="ECO:0000313" key="12">
    <source>
        <dbReference type="Proteomes" id="UP001431449"/>
    </source>
</evidence>
<comment type="caution">
    <text evidence="11">The sequence shown here is derived from an EMBL/GenBank/DDBJ whole genome shotgun (WGS) entry which is preliminary data.</text>
</comment>
<accession>A0ABT0GDI9</accession>
<name>A0ABT0GDI9_9GAMM</name>
<dbReference type="PANTHER" id="PTHR45138">
    <property type="entry name" value="REGULATORY COMPONENTS OF SENSORY TRANSDUCTION SYSTEM"/>
    <property type="match status" value="1"/>
</dbReference>
<feature type="coiled-coil region" evidence="7">
    <location>
        <begin position="352"/>
        <end position="393"/>
    </location>
</feature>
<evidence type="ECO:0000259" key="9">
    <source>
        <dbReference type="PROSITE" id="PS50885"/>
    </source>
</evidence>
<proteinExistence type="predicted"/>
<dbReference type="Pfam" id="PF02743">
    <property type="entry name" value="dCache_1"/>
    <property type="match status" value="1"/>
</dbReference>
<keyword evidence="11" id="KW-0808">Transferase</keyword>
<evidence type="ECO:0000256" key="8">
    <source>
        <dbReference type="SAM" id="Phobius"/>
    </source>
</evidence>
<dbReference type="InterPro" id="IPR043128">
    <property type="entry name" value="Rev_trsase/Diguanyl_cyclase"/>
</dbReference>
<dbReference type="InterPro" id="IPR003660">
    <property type="entry name" value="HAMP_dom"/>
</dbReference>
<evidence type="ECO:0000256" key="7">
    <source>
        <dbReference type="SAM" id="Coils"/>
    </source>
</evidence>
<reference evidence="11" key="1">
    <citation type="submission" date="2022-04" db="EMBL/GenBank/DDBJ databases">
        <title>Lysobacter sp. CAU 1642 isolated from sea sand.</title>
        <authorList>
            <person name="Kim W."/>
        </authorList>
    </citation>
    <scope>NUCLEOTIDE SEQUENCE</scope>
    <source>
        <strain evidence="11">CAU 1642</strain>
    </source>
</reference>
<dbReference type="Proteomes" id="UP001431449">
    <property type="component" value="Unassembled WGS sequence"/>
</dbReference>
<keyword evidence="11" id="KW-0548">Nucleotidyltransferase</keyword>
<comment type="subcellular location">
    <subcellularLocation>
        <location evidence="1">Cell membrane</location>
        <topology evidence="1">Multi-pass membrane protein</topology>
    </subcellularLocation>
</comment>
<feature type="domain" description="GGDEF" evidence="10">
    <location>
        <begin position="421"/>
        <end position="560"/>
    </location>
</feature>
<dbReference type="RefSeq" id="WP_248204821.1">
    <property type="nucleotide sequence ID" value="NZ_JALNMH010000002.1"/>
</dbReference>
<keyword evidence="3" id="KW-1003">Cell membrane</keyword>
<dbReference type="Gene3D" id="6.10.340.10">
    <property type="match status" value="1"/>
</dbReference>
<dbReference type="InterPro" id="IPR033479">
    <property type="entry name" value="dCache_1"/>
</dbReference>
<feature type="transmembrane region" description="Helical" evidence="8">
    <location>
        <begin position="286"/>
        <end position="310"/>
    </location>
</feature>
<keyword evidence="12" id="KW-1185">Reference proteome</keyword>
<keyword evidence="6 8" id="KW-0472">Membrane</keyword>
<dbReference type="InterPro" id="IPR050469">
    <property type="entry name" value="Diguanylate_Cyclase"/>
</dbReference>
<dbReference type="NCBIfam" id="TIGR00254">
    <property type="entry name" value="GGDEF"/>
    <property type="match status" value="1"/>
</dbReference>
<dbReference type="PROSITE" id="PS50885">
    <property type="entry name" value="HAMP"/>
    <property type="match status" value="1"/>
</dbReference>
<dbReference type="Gene3D" id="3.30.450.20">
    <property type="entry name" value="PAS domain"/>
    <property type="match status" value="1"/>
</dbReference>
<evidence type="ECO:0000256" key="3">
    <source>
        <dbReference type="ARBA" id="ARBA00022475"/>
    </source>
</evidence>
<dbReference type="CDD" id="cd12914">
    <property type="entry name" value="PDC1_DGC_like"/>
    <property type="match status" value="1"/>
</dbReference>
<evidence type="ECO:0000256" key="4">
    <source>
        <dbReference type="ARBA" id="ARBA00022692"/>
    </source>
</evidence>
<dbReference type="PANTHER" id="PTHR45138:SF24">
    <property type="entry name" value="DIGUANYLATE CYCLASE DGCC-RELATED"/>
    <property type="match status" value="1"/>
</dbReference>
<keyword evidence="5 8" id="KW-1133">Transmembrane helix</keyword>
<dbReference type="Pfam" id="PF00990">
    <property type="entry name" value="GGDEF"/>
    <property type="match status" value="1"/>
</dbReference>
<dbReference type="Gene3D" id="3.30.70.270">
    <property type="match status" value="1"/>
</dbReference>
<dbReference type="SUPFAM" id="SSF55073">
    <property type="entry name" value="Nucleotide cyclase"/>
    <property type="match status" value="1"/>
</dbReference>
<dbReference type="EC" id="2.7.7.65" evidence="2"/>
<evidence type="ECO:0000256" key="5">
    <source>
        <dbReference type="ARBA" id="ARBA00022989"/>
    </source>
</evidence>
<gene>
    <name evidence="11" type="ORF">M0G41_02825</name>
</gene>
<feature type="domain" description="HAMP" evidence="9">
    <location>
        <begin position="308"/>
        <end position="360"/>
    </location>
</feature>
<dbReference type="GO" id="GO:0052621">
    <property type="term" value="F:diguanylate cyclase activity"/>
    <property type="evidence" value="ECO:0007669"/>
    <property type="project" value="UniProtKB-EC"/>
</dbReference>
<evidence type="ECO:0000256" key="1">
    <source>
        <dbReference type="ARBA" id="ARBA00004651"/>
    </source>
</evidence>
<dbReference type="InterPro" id="IPR029787">
    <property type="entry name" value="Nucleotide_cyclase"/>
</dbReference>
<evidence type="ECO:0000256" key="6">
    <source>
        <dbReference type="ARBA" id="ARBA00023136"/>
    </source>
</evidence>
<organism evidence="11 12">
    <name type="scientific">Pseudomarimonas salicorniae</name>
    <dbReference type="NCBI Taxonomy" id="2933270"/>
    <lineage>
        <taxon>Bacteria</taxon>
        <taxon>Pseudomonadati</taxon>
        <taxon>Pseudomonadota</taxon>
        <taxon>Gammaproteobacteria</taxon>
        <taxon>Lysobacterales</taxon>
        <taxon>Lysobacteraceae</taxon>
        <taxon>Pseudomarimonas</taxon>
    </lineage>
</organism>
<dbReference type="PROSITE" id="PS50887">
    <property type="entry name" value="GGDEF"/>
    <property type="match status" value="1"/>
</dbReference>
<keyword evidence="7" id="KW-0175">Coiled coil</keyword>
<sequence length="567" mass="61196">MLERVRSGTRGASLRRSLLLSYVALVVAMAVSLSWAVGDRVHRILTEWAGQRIAVQAMSLAQRLDDALAERLGDMRLLASLPVMARADADPVEMRAVFRQLGQEVPEYAWIARSDGEGRIIAASDPRLEGLSVAERPWFSEALQGPFLGDAHDSGPLSPTVTAPEGSRAPLFIDVAAPVLDAEGRAVGVLGAHLSLGWADALQERMGRQVLPLGDVEVLIINRAGAVLIGPPASQGRPMWELMSESRYLVGLAATAGHPTANGLGWSVLVRVPREQALSEIGPVRWAIAGVAGVIALLALAFASVMARLISGPLRRLSREAKQIIAGESRDFAVVRGYRESVELSMALHTLMESLGRRRAELEQAASSLERDVAERTAELEAANRRLAELAITDPLTRLYNRRHFDERLLLATGRCVEGHGATVLLLVDIDHFKRINDRHGHPVGDEVLRQMARLLGESVRPADMVARIGGEEFAVLAADTSAGEGLALAERLLQRIRQASPLAVGRMRVPVSVSIGIASCRNGAGRTPDQLAEWLLGRADSALYQAKAGGRDRLFEALPENKRAAP</sequence>
<evidence type="ECO:0000259" key="10">
    <source>
        <dbReference type="PROSITE" id="PS50887"/>
    </source>
</evidence>
<dbReference type="SMART" id="SM00267">
    <property type="entry name" value="GGDEF"/>
    <property type="match status" value="1"/>
</dbReference>
<evidence type="ECO:0000313" key="11">
    <source>
        <dbReference type="EMBL" id="MCK7592598.1"/>
    </source>
</evidence>
<protein>
    <recommendedName>
        <fullName evidence="2">diguanylate cyclase</fullName>
        <ecNumber evidence="2">2.7.7.65</ecNumber>
    </recommendedName>
</protein>
<dbReference type="EMBL" id="JALNMH010000002">
    <property type="protein sequence ID" value="MCK7592598.1"/>
    <property type="molecule type" value="Genomic_DNA"/>
</dbReference>
<evidence type="ECO:0000256" key="2">
    <source>
        <dbReference type="ARBA" id="ARBA00012528"/>
    </source>
</evidence>
<dbReference type="InterPro" id="IPR000160">
    <property type="entry name" value="GGDEF_dom"/>
</dbReference>